<evidence type="ECO:0000313" key="2">
    <source>
        <dbReference type="Proteomes" id="UP000003805"/>
    </source>
</evidence>
<protein>
    <submittedName>
        <fullName evidence="1">Uncharacterized protein</fullName>
    </submittedName>
</protein>
<keyword evidence="2" id="KW-1185">Reference proteome</keyword>
<dbReference type="Proteomes" id="UP000003805">
    <property type="component" value="Unassembled WGS sequence"/>
</dbReference>
<reference evidence="1 2" key="1">
    <citation type="submission" date="2010-02" db="EMBL/GenBank/DDBJ databases">
        <title>The Genome Sequence of Prevotella oris strain C735.</title>
        <authorList>
            <consortium name="The Broad Institute Genome Sequencing Platform"/>
            <person name="Ward D."/>
            <person name="Feldgarden M."/>
            <person name="Earl A."/>
            <person name="Young S.K."/>
            <person name="Zeng Q."/>
            <person name="Koehrsen M."/>
            <person name="Alvarado L."/>
            <person name="Berlin A."/>
            <person name="Bochicchio J."/>
            <person name="Borenstein D."/>
            <person name="Chapman S.B."/>
            <person name="Chen Z."/>
            <person name="Engels R."/>
            <person name="Freedman E."/>
            <person name="Gellesch M."/>
            <person name="Goldberg J."/>
            <person name="Griggs A."/>
            <person name="Gujja S."/>
            <person name="Heilman E."/>
            <person name="Heiman D."/>
            <person name="Hepburn T."/>
            <person name="Howarth C."/>
            <person name="Jen D."/>
            <person name="Larson L."/>
            <person name="Mehta T."/>
            <person name="Park D."/>
            <person name="Pearson M."/>
            <person name="Roberts A."/>
            <person name="Saif S."/>
            <person name="Shea T."/>
            <person name="Shenoy N."/>
            <person name="Sisk P."/>
            <person name="Stolte C."/>
            <person name="Sykes S."/>
            <person name="Thomson T."/>
            <person name="Walk T."/>
            <person name="White J."/>
            <person name="Yandava C."/>
            <person name="Sibley C.D."/>
            <person name="Field T.R."/>
            <person name="Grinwis M."/>
            <person name="Eshaghurshan C.S."/>
            <person name="Surette M.G."/>
            <person name="Haas B."/>
            <person name="Nusbaum C."/>
            <person name="Birren B."/>
        </authorList>
    </citation>
    <scope>NUCLEOTIDE SEQUENCE [LARGE SCALE GENOMIC DNA]</scope>
    <source>
        <strain evidence="1 2">C735</strain>
    </source>
</reference>
<accession>D7NGJ6</accession>
<name>D7NGJ6_9BACT</name>
<dbReference type="HOGENOM" id="CLU_188412_0_0_10"/>
<gene>
    <name evidence="1" type="ORF">HMPREF0665_02715</name>
</gene>
<dbReference type="AlphaFoldDB" id="D7NGJ6"/>
<proteinExistence type="predicted"/>
<sequence length="90" mass="10495">MCASDYTIEPHTWDFNGALFFNVNGKILRTSDIEGLREMTKQQREIIVYIRYQHFTSEFQKTLKSSIKLPQKSGVVKIGSVQELKKKNKK</sequence>
<organism evidence="1 2">
    <name type="scientific">Segatella oris C735</name>
    <dbReference type="NCBI Taxonomy" id="563008"/>
    <lineage>
        <taxon>Bacteria</taxon>
        <taxon>Pseudomonadati</taxon>
        <taxon>Bacteroidota</taxon>
        <taxon>Bacteroidia</taxon>
        <taxon>Bacteroidales</taxon>
        <taxon>Prevotellaceae</taxon>
        <taxon>Segatella</taxon>
    </lineage>
</organism>
<dbReference type="EMBL" id="GL349596">
    <property type="protein sequence ID" value="EFI47321.1"/>
    <property type="molecule type" value="Genomic_DNA"/>
</dbReference>
<evidence type="ECO:0000313" key="1">
    <source>
        <dbReference type="EMBL" id="EFI47321.1"/>
    </source>
</evidence>